<name>A0A0H4P8F3_PSEAI</name>
<sequence>MPSFGKPREQGTKLRSPSATRLSEDKPVPRGVPGAFSRGQAEEEAHSIKQSCVPLFPHIHIYKGLLQPACLLGVPLFPPFPDQVQHENMHSSCYTPDCARPGRALRKGSRIGGKKKPQHGIMPGLQLREGVARCWTGTWCLDLLLAECEILESSCRNFC</sequence>
<accession>A0A0H4P8F3</accession>
<reference evidence="2" key="1">
    <citation type="journal article" date="2016" name="PLoS ONE">
        <title>A Site-Specific Integrative Plasmid Found in Pseudomonas aeruginosa Clinical Isolate HS87 along with A Plasmid Carrying an Aminoglycoside-Resistant Gene.</title>
        <authorList>
            <person name="Bi D."/>
            <person name="Xie Y."/>
            <person name="Tai C."/>
            <person name="Jiang X."/>
            <person name="Zhang J."/>
            <person name="Harrison E.M."/>
            <person name="Jia S."/>
            <person name="Deng Z."/>
            <person name="Rajakumar K."/>
            <person name="Ou H.Y."/>
        </authorList>
    </citation>
    <scope>NUCLEOTIDE SEQUENCE</scope>
    <source>
        <strain evidence="2">HS87</strain>
        <plasmid evidence="2">pHS87b</plasmid>
    </source>
</reference>
<geneLocation type="plasmid" evidence="2">
    <name>pHS87b</name>
</geneLocation>
<organism evidence="2">
    <name type="scientific">Pseudomonas aeruginosa</name>
    <dbReference type="NCBI Taxonomy" id="287"/>
    <lineage>
        <taxon>Bacteria</taxon>
        <taxon>Pseudomonadati</taxon>
        <taxon>Pseudomonadota</taxon>
        <taxon>Gammaproteobacteria</taxon>
        <taxon>Pseudomonadales</taxon>
        <taxon>Pseudomonadaceae</taxon>
        <taxon>Pseudomonas</taxon>
    </lineage>
</organism>
<proteinExistence type="predicted"/>
<dbReference type="EMBL" id="KR106191">
    <property type="protein sequence ID" value="AKP49125.1"/>
    <property type="molecule type" value="Genomic_DNA"/>
</dbReference>
<evidence type="ECO:0000256" key="1">
    <source>
        <dbReference type="SAM" id="MobiDB-lite"/>
    </source>
</evidence>
<evidence type="ECO:0000313" key="2">
    <source>
        <dbReference type="EMBL" id="AKP49125.1"/>
    </source>
</evidence>
<feature type="compositionally biased region" description="Basic and acidic residues" evidence="1">
    <location>
        <begin position="1"/>
        <end position="12"/>
    </location>
</feature>
<dbReference type="AlphaFoldDB" id="A0A0H4P8F3"/>
<feature type="region of interest" description="Disordered" evidence="1">
    <location>
        <begin position="1"/>
        <end position="41"/>
    </location>
</feature>
<keyword evidence="2" id="KW-0614">Plasmid</keyword>
<protein>
    <submittedName>
        <fullName evidence="2">Uncharacterized protein</fullName>
    </submittedName>
</protein>